<dbReference type="AlphaFoldDB" id="A0A3A8JFE2"/>
<dbReference type="SUPFAM" id="SSF47336">
    <property type="entry name" value="ACP-like"/>
    <property type="match status" value="1"/>
</dbReference>
<dbReference type="GO" id="GO:0031177">
    <property type="term" value="F:phosphopantetheine binding"/>
    <property type="evidence" value="ECO:0007669"/>
    <property type="project" value="InterPro"/>
</dbReference>
<feature type="domain" description="Carrier" evidence="4">
    <location>
        <begin position="111"/>
        <end position="186"/>
    </location>
</feature>
<dbReference type="InterPro" id="IPR009081">
    <property type="entry name" value="PP-bd_ACP"/>
</dbReference>
<keyword evidence="6" id="KW-1185">Reference proteome</keyword>
<dbReference type="PANTHER" id="PTHR45527:SF1">
    <property type="entry name" value="FATTY ACID SYNTHASE"/>
    <property type="match status" value="1"/>
</dbReference>
<dbReference type="SMART" id="SM00823">
    <property type="entry name" value="PKS_PP"/>
    <property type="match status" value="1"/>
</dbReference>
<dbReference type="GO" id="GO:0043041">
    <property type="term" value="P:amino acid activation for nonribosomal peptide biosynthetic process"/>
    <property type="evidence" value="ECO:0007669"/>
    <property type="project" value="TreeGrafter"/>
</dbReference>
<evidence type="ECO:0000256" key="1">
    <source>
        <dbReference type="ARBA" id="ARBA00022450"/>
    </source>
</evidence>
<dbReference type="InterPro" id="IPR020806">
    <property type="entry name" value="PKS_PP-bd"/>
</dbReference>
<sequence length="228" mass="25056">MGRRDGQVKVRGMRLEVGEIEGVLGTHPGVKQAAVVAKKDATGTKLWAYVVGEVEAGALREWLRERVPEHMVPSVYGTLEALPLTSSGKVDRAKLPALTADAMPRTHAFVPPTTELERGLTALWQEVLGVERVGLEDRFFDLGGNSLTLVRLHSRMRGLLKVEVPLAELFQYSSIAALVARVRDRSEAVDAPDEAAVEEEFAQRRALAGQRRKARQQVEAPSQEDADE</sequence>
<dbReference type="Pfam" id="PF13193">
    <property type="entry name" value="AMP-binding_C"/>
    <property type="match status" value="1"/>
</dbReference>
<dbReference type="GO" id="GO:0005737">
    <property type="term" value="C:cytoplasm"/>
    <property type="evidence" value="ECO:0007669"/>
    <property type="project" value="TreeGrafter"/>
</dbReference>
<dbReference type="InterPro" id="IPR036736">
    <property type="entry name" value="ACP-like_sf"/>
</dbReference>
<reference evidence="6" key="1">
    <citation type="submission" date="2018-09" db="EMBL/GenBank/DDBJ databases">
        <authorList>
            <person name="Livingstone P.G."/>
            <person name="Whitworth D.E."/>
        </authorList>
    </citation>
    <scope>NUCLEOTIDE SEQUENCE [LARGE SCALE GENOMIC DNA]</scope>
    <source>
        <strain evidence="6">CA043D</strain>
    </source>
</reference>
<dbReference type="SUPFAM" id="SSF56801">
    <property type="entry name" value="Acetyl-CoA synthetase-like"/>
    <property type="match status" value="1"/>
</dbReference>
<evidence type="ECO:0000256" key="2">
    <source>
        <dbReference type="ARBA" id="ARBA00022553"/>
    </source>
</evidence>
<proteinExistence type="predicted"/>
<keyword evidence="1" id="KW-0596">Phosphopantetheine</keyword>
<dbReference type="Gene3D" id="1.10.1200.10">
    <property type="entry name" value="ACP-like"/>
    <property type="match status" value="1"/>
</dbReference>
<evidence type="ECO:0000313" key="5">
    <source>
        <dbReference type="EMBL" id="RKG94459.1"/>
    </source>
</evidence>
<comment type="caution">
    <text evidence="5">The sequence shown here is derived from an EMBL/GenBank/DDBJ whole genome shotgun (WGS) entry which is preliminary data.</text>
</comment>
<accession>A0A3A8JFE2</accession>
<evidence type="ECO:0000256" key="3">
    <source>
        <dbReference type="SAM" id="MobiDB-lite"/>
    </source>
</evidence>
<organism evidence="5 6">
    <name type="scientific">Corallococcus carmarthensis</name>
    <dbReference type="NCBI Taxonomy" id="2316728"/>
    <lineage>
        <taxon>Bacteria</taxon>
        <taxon>Pseudomonadati</taxon>
        <taxon>Myxococcota</taxon>
        <taxon>Myxococcia</taxon>
        <taxon>Myxococcales</taxon>
        <taxon>Cystobacterineae</taxon>
        <taxon>Myxococcaceae</taxon>
        <taxon>Corallococcus</taxon>
    </lineage>
</organism>
<dbReference type="EMBL" id="RAWE01000331">
    <property type="protein sequence ID" value="RKG94459.1"/>
    <property type="molecule type" value="Genomic_DNA"/>
</dbReference>
<dbReference type="PANTHER" id="PTHR45527">
    <property type="entry name" value="NONRIBOSOMAL PEPTIDE SYNTHETASE"/>
    <property type="match status" value="1"/>
</dbReference>
<dbReference type="PROSITE" id="PS50075">
    <property type="entry name" value="CARRIER"/>
    <property type="match status" value="1"/>
</dbReference>
<dbReference type="Pfam" id="PF00550">
    <property type="entry name" value="PP-binding"/>
    <property type="match status" value="1"/>
</dbReference>
<keyword evidence="2" id="KW-0597">Phosphoprotein</keyword>
<gene>
    <name evidence="5" type="ORF">D7X32_42060</name>
</gene>
<dbReference type="GO" id="GO:0072330">
    <property type="term" value="P:monocarboxylic acid biosynthetic process"/>
    <property type="evidence" value="ECO:0007669"/>
    <property type="project" value="UniProtKB-ARBA"/>
</dbReference>
<protein>
    <recommendedName>
        <fullName evidence="4">Carrier domain-containing protein</fullName>
    </recommendedName>
</protein>
<name>A0A3A8JFE2_9BACT</name>
<evidence type="ECO:0000313" key="6">
    <source>
        <dbReference type="Proteomes" id="UP000268313"/>
    </source>
</evidence>
<dbReference type="InterPro" id="IPR045851">
    <property type="entry name" value="AMP-bd_C_sf"/>
</dbReference>
<dbReference type="Gene3D" id="3.30.300.30">
    <property type="match status" value="1"/>
</dbReference>
<dbReference type="FunFam" id="1.10.1200.10:FF:000016">
    <property type="entry name" value="Non-ribosomal peptide synthase"/>
    <property type="match status" value="1"/>
</dbReference>
<dbReference type="Proteomes" id="UP000268313">
    <property type="component" value="Unassembled WGS sequence"/>
</dbReference>
<dbReference type="GO" id="GO:0044550">
    <property type="term" value="P:secondary metabolite biosynthetic process"/>
    <property type="evidence" value="ECO:0007669"/>
    <property type="project" value="TreeGrafter"/>
</dbReference>
<dbReference type="InterPro" id="IPR025110">
    <property type="entry name" value="AMP-bd_C"/>
</dbReference>
<feature type="region of interest" description="Disordered" evidence="3">
    <location>
        <begin position="208"/>
        <end position="228"/>
    </location>
</feature>
<evidence type="ECO:0000259" key="4">
    <source>
        <dbReference type="PROSITE" id="PS50075"/>
    </source>
</evidence>